<evidence type="ECO:0000313" key="4">
    <source>
        <dbReference type="Proteomes" id="UP000397656"/>
    </source>
</evidence>
<dbReference type="Pfam" id="PF07282">
    <property type="entry name" value="Cas12f1-like_TNB"/>
    <property type="match status" value="1"/>
</dbReference>
<dbReference type="Proteomes" id="UP000397656">
    <property type="component" value="Plasmid pRK1-2"/>
</dbReference>
<keyword evidence="1" id="KW-0238">DNA-binding</keyword>
<feature type="domain" description="Cas12f1-like TNB" evidence="2">
    <location>
        <begin position="38"/>
        <end position="106"/>
    </location>
</feature>
<dbReference type="GO" id="GO:0003677">
    <property type="term" value="F:DNA binding"/>
    <property type="evidence" value="ECO:0007669"/>
    <property type="project" value="UniProtKB-KW"/>
</dbReference>
<protein>
    <submittedName>
        <fullName evidence="3">Transposase</fullName>
    </submittedName>
</protein>
<proteinExistence type="predicted"/>
<dbReference type="AlphaFoldDB" id="A0A643FZN0"/>
<sequence>MRKHRRWSKRHAGIFVGNVNAKALAKTRMAKSVHDAAWTAFRTQLKYKAIRQCVVFAEVNEAFSTQTCSCCGVISASSRAGLGIRQWTCCSCGSVHDRDTNAARNIARLGLQALAGGISGV</sequence>
<geneLocation type="plasmid" evidence="3 4">
    <name>pRK1-2</name>
</geneLocation>
<evidence type="ECO:0000313" key="3">
    <source>
        <dbReference type="EMBL" id="QOT82158.1"/>
    </source>
</evidence>
<evidence type="ECO:0000256" key="1">
    <source>
        <dbReference type="ARBA" id="ARBA00023125"/>
    </source>
</evidence>
<evidence type="ECO:0000259" key="2">
    <source>
        <dbReference type="Pfam" id="PF07282"/>
    </source>
</evidence>
<dbReference type="InterPro" id="IPR010095">
    <property type="entry name" value="Cas12f1-like_TNB"/>
</dbReference>
<accession>A0A643FZN0</accession>
<organism evidence="3 4">
    <name type="scientific">Cupriavidus basilensis</name>
    <dbReference type="NCBI Taxonomy" id="68895"/>
    <lineage>
        <taxon>Bacteria</taxon>
        <taxon>Pseudomonadati</taxon>
        <taxon>Pseudomonadota</taxon>
        <taxon>Betaproteobacteria</taxon>
        <taxon>Burkholderiales</taxon>
        <taxon>Burkholderiaceae</taxon>
        <taxon>Cupriavidus</taxon>
    </lineage>
</organism>
<gene>
    <name evidence="3" type="ORF">F7R26_038130</name>
</gene>
<name>A0A643FZN0_9BURK</name>
<dbReference type="EMBL" id="CP062806">
    <property type="protein sequence ID" value="QOT82158.1"/>
    <property type="molecule type" value="Genomic_DNA"/>
</dbReference>
<reference evidence="3 4" key="1">
    <citation type="submission" date="2020-10" db="EMBL/GenBank/DDBJ databases">
        <title>Complete genome sequence of Cupriavidus basilensis CCUG 49340T.</title>
        <authorList>
            <person name="Salva-Serra F."/>
            <person name="Donoso R.A."/>
            <person name="Cho K.H."/>
            <person name="Yoo J.A."/>
            <person name="Lee K."/>
            <person name="Yoon S.-H."/>
            <person name="Perez-Pantoja D."/>
            <person name="Moore E.R.B."/>
        </authorList>
    </citation>
    <scope>NUCLEOTIDE SEQUENCE [LARGE SCALE GENOMIC DNA]</scope>
    <source>
        <strain evidence="4">CCUG 49340</strain>
        <plasmid evidence="3 4">pRK1-2</plasmid>
    </source>
</reference>
<keyword evidence="3" id="KW-0614">Plasmid</keyword>